<dbReference type="GO" id="GO:0016740">
    <property type="term" value="F:transferase activity"/>
    <property type="evidence" value="ECO:0007669"/>
    <property type="project" value="UniProtKB-KW"/>
</dbReference>
<name>A0A919M8I4_9ACTN</name>
<dbReference type="RefSeq" id="WP_203817049.1">
    <property type="nucleotide sequence ID" value="NZ_BAAABP010000071.1"/>
</dbReference>
<feature type="transmembrane region" description="Helical" evidence="1">
    <location>
        <begin position="95"/>
        <end position="120"/>
    </location>
</feature>
<evidence type="ECO:0000313" key="2">
    <source>
        <dbReference type="EMBL" id="GIE10501.1"/>
    </source>
</evidence>
<accession>A0A919M8I4</accession>
<reference evidence="2" key="1">
    <citation type="submission" date="2021-01" db="EMBL/GenBank/DDBJ databases">
        <title>Whole genome shotgun sequence of Actinoplanes ferrugineus NBRC 15555.</title>
        <authorList>
            <person name="Komaki H."/>
            <person name="Tamura T."/>
        </authorList>
    </citation>
    <scope>NUCLEOTIDE SEQUENCE</scope>
    <source>
        <strain evidence="2">NBRC 15555</strain>
    </source>
</reference>
<keyword evidence="2" id="KW-0808">Transferase</keyword>
<protein>
    <submittedName>
        <fullName evidence="2">Glycosyl transferase</fullName>
    </submittedName>
</protein>
<feature type="transmembrane region" description="Helical" evidence="1">
    <location>
        <begin position="297"/>
        <end position="316"/>
    </location>
</feature>
<feature type="transmembrane region" description="Helical" evidence="1">
    <location>
        <begin position="323"/>
        <end position="342"/>
    </location>
</feature>
<feature type="transmembrane region" description="Helical" evidence="1">
    <location>
        <begin position="200"/>
        <end position="216"/>
    </location>
</feature>
<keyword evidence="1" id="KW-0472">Membrane</keyword>
<comment type="caution">
    <text evidence="2">The sequence shown here is derived from an EMBL/GenBank/DDBJ whole genome shotgun (WGS) entry which is preliminary data.</text>
</comment>
<dbReference type="EMBL" id="BOMM01000016">
    <property type="protein sequence ID" value="GIE10501.1"/>
    <property type="molecule type" value="Genomic_DNA"/>
</dbReference>
<keyword evidence="1" id="KW-0812">Transmembrane</keyword>
<sequence>MARRIGWADTVVLLGYLLLALWILRDLWADPAGRWLHNPLDQGFFQAMMAHGERVVFHGDAPLHTTRLNAPVGVNLMANTSMLAVSIPLAPVTHLYGPAVTVAVVTTLALAGTAAAWWWLLSRHLVVSRVAAGIGGLWAGFAPGFVAHANGQPNLASGYVAPFIVWQVIRLREPGRIWRGGALLGVLVAVGVFVNEEFLLILAIALGLFTALYAVFTRPPVRAFLAGLAVAALVAGALLAYPLHVQFLGPGHYRGVPFRLDQYATPVASIAAFPRNSLAGSDAVARRLSGGSVLEDATFWGPGICLMVVVAVVLLRRSAAARALALTGLVLLVMSFGSQLRLTRTTSIGPAPLGFTLRVPLLDLVTTPRYALASTTIIGVLLALAADRVRRRGPVPAAPAARIAFWAGLAAALVPVLPLPLRTSAAPPVPPFFAQGIWRSYTQDDRSIVIVPLPAMVSGRDGMRIAALSHLDFPIPRGYFLGPADPPGDNAGTWFPKTRFTVDLLEQVRRTGLVPELTAEQHRSVLADLRYWRAGIVVVLPSAPNGAGLRRVLTQVLGPPLRVGGVTLWRMPAPVGPLRTDRQPPG</sequence>
<dbReference type="Proteomes" id="UP000598174">
    <property type="component" value="Unassembled WGS sequence"/>
</dbReference>
<organism evidence="2 3">
    <name type="scientific">Paractinoplanes ferrugineus</name>
    <dbReference type="NCBI Taxonomy" id="113564"/>
    <lineage>
        <taxon>Bacteria</taxon>
        <taxon>Bacillati</taxon>
        <taxon>Actinomycetota</taxon>
        <taxon>Actinomycetes</taxon>
        <taxon>Micromonosporales</taxon>
        <taxon>Micromonosporaceae</taxon>
        <taxon>Paractinoplanes</taxon>
    </lineage>
</organism>
<feature type="transmembrane region" description="Helical" evidence="1">
    <location>
        <begin position="177"/>
        <end position="194"/>
    </location>
</feature>
<proteinExistence type="predicted"/>
<feature type="transmembrane region" description="Helical" evidence="1">
    <location>
        <begin position="401"/>
        <end position="421"/>
    </location>
</feature>
<keyword evidence="1" id="KW-1133">Transmembrane helix</keyword>
<feature type="transmembrane region" description="Helical" evidence="1">
    <location>
        <begin position="223"/>
        <end position="243"/>
    </location>
</feature>
<feature type="transmembrane region" description="Helical" evidence="1">
    <location>
        <begin position="370"/>
        <end position="389"/>
    </location>
</feature>
<dbReference type="AlphaFoldDB" id="A0A919M8I4"/>
<evidence type="ECO:0000256" key="1">
    <source>
        <dbReference type="SAM" id="Phobius"/>
    </source>
</evidence>
<gene>
    <name evidence="2" type="ORF">Afe05nite_23410</name>
</gene>
<evidence type="ECO:0000313" key="3">
    <source>
        <dbReference type="Proteomes" id="UP000598174"/>
    </source>
</evidence>
<keyword evidence="3" id="KW-1185">Reference proteome</keyword>